<organism evidence="2 3">
    <name type="scientific">Limnobacter humi</name>
    <dbReference type="NCBI Taxonomy" id="1778671"/>
    <lineage>
        <taxon>Bacteria</taxon>
        <taxon>Pseudomonadati</taxon>
        <taxon>Pseudomonadota</taxon>
        <taxon>Betaproteobacteria</taxon>
        <taxon>Burkholderiales</taxon>
        <taxon>Burkholderiaceae</taxon>
        <taxon>Limnobacter</taxon>
    </lineage>
</organism>
<evidence type="ECO:0000313" key="3">
    <source>
        <dbReference type="Proteomes" id="UP001204142"/>
    </source>
</evidence>
<feature type="chain" id="PRO_5045916525" evidence="1">
    <location>
        <begin position="32"/>
        <end position="224"/>
    </location>
</feature>
<gene>
    <name evidence="2" type="ORF">NQT62_09685</name>
</gene>
<keyword evidence="1" id="KW-0732">Signal</keyword>
<comment type="caution">
    <text evidence="2">The sequence shown here is derived from an EMBL/GenBank/DDBJ whole genome shotgun (WGS) entry which is preliminary data.</text>
</comment>
<protein>
    <submittedName>
        <fullName evidence="2">Uncharacterized protein</fullName>
    </submittedName>
</protein>
<evidence type="ECO:0000313" key="2">
    <source>
        <dbReference type="EMBL" id="MCQ8896702.1"/>
    </source>
</evidence>
<keyword evidence="3" id="KW-1185">Reference proteome</keyword>
<name>A0ABT1WGP9_9BURK</name>
<accession>A0ABT1WGP9</accession>
<sequence>MRHTSWAVLNTVVCAAGVASVLCLLPLGAQANGFQNFDDAALIDQVAGAVARGYGNMHGYRVQFKMLHESTPYESALMTQYTPANRTCTFFINPKDTSWHSFEHYLQFFEGLPKKVVYEAFFAHESGHCVQFKEQIDFGPVERAQRQELYADVFALSHVERYYPKYRPAFQIGLMKMRSVEKGTPYDFSRLLHKLLGQPDLLTALKVTGPQERAFAIARAVDRL</sequence>
<proteinExistence type="predicted"/>
<dbReference type="RefSeq" id="WP_256764515.1">
    <property type="nucleotide sequence ID" value="NZ_JANIGO010000003.1"/>
</dbReference>
<dbReference type="Proteomes" id="UP001204142">
    <property type="component" value="Unassembled WGS sequence"/>
</dbReference>
<evidence type="ECO:0000256" key="1">
    <source>
        <dbReference type="SAM" id="SignalP"/>
    </source>
</evidence>
<reference evidence="2 3" key="1">
    <citation type="submission" date="2022-07" db="EMBL/GenBank/DDBJ databases">
        <authorList>
            <person name="Xamxidin M."/>
            <person name="Wu M."/>
        </authorList>
    </citation>
    <scope>NUCLEOTIDE SEQUENCE [LARGE SCALE GENOMIC DNA]</scope>
    <source>
        <strain evidence="2 3">NBRC 111650</strain>
    </source>
</reference>
<dbReference type="EMBL" id="JANIGO010000003">
    <property type="protein sequence ID" value="MCQ8896702.1"/>
    <property type="molecule type" value="Genomic_DNA"/>
</dbReference>
<feature type="signal peptide" evidence="1">
    <location>
        <begin position="1"/>
        <end position="31"/>
    </location>
</feature>